<dbReference type="RefSeq" id="WP_284350330.1">
    <property type="nucleotide sequence ID" value="NZ_BRXS01000003.1"/>
</dbReference>
<dbReference type="GO" id="GO:0008270">
    <property type="term" value="F:zinc ion binding"/>
    <property type="evidence" value="ECO:0007669"/>
    <property type="project" value="InterPro"/>
</dbReference>
<evidence type="ECO:0000313" key="10">
    <source>
        <dbReference type="EMBL" id="GLC25871.1"/>
    </source>
</evidence>
<dbReference type="CDD" id="cd06240">
    <property type="entry name" value="M14-like"/>
    <property type="match status" value="1"/>
</dbReference>
<evidence type="ECO:0000256" key="1">
    <source>
        <dbReference type="ARBA" id="ARBA00001947"/>
    </source>
</evidence>
<keyword evidence="6" id="KW-0482">Metalloprotease</keyword>
<keyword evidence="8" id="KW-0732">Signal</keyword>
<keyword evidence="4" id="KW-0378">Hydrolase</keyword>
<feature type="domain" description="Peptidase M14" evidence="9">
    <location>
        <begin position="55"/>
        <end position="331"/>
    </location>
</feature>
<dbReference type="InterPro" id="IPR000834">
    <property type="entry name" value="Peptidase_M14"/>
</dbReference>
<dbReference type="SMART" id="SM00631">
    <property type="entry name" value="Zn_pept"/>
    <property type="match status" value="1"/>
</dbReference>
<comment type="caution">
    <text evidence="10">The sequence shown here is derived from an EMBL/GenBank/DDBJ whole genome shotgun (WGS) entry which is preliminary data.</text>
</comment>
<dbReference type="Pfam" id="PF00246">
    <property type="entry name" value="Peptidase_M14"/>
    <property type="match status" value="1"/>
</dbReference>
<dbReference type="PANTHER" id="PTHR11705:SF143">
    <property type="entry name" value="SLL0236 PROTEIN"/>
    <property type="match status" value="1"/>
</dbReference>
<accession>A0AA37V6X3</accession>
<feature type="region of interest" description="Disordered" evidence="7">
    <location>
        <begin position="743"/>
        <end position="763"/>
    </location>
</feature>
<dbReference type="PANTHER" id="PTHR11705">
    <property type="entry name" value="PROTEASE FAMILY M14 CARBOXYPEPTIDASE A,B"/>
    <property type="match status" value="1"/>
</dbReference>
<evidence type="ECO:0000256" key="7">
    <source>
        <dbReference type="SAM" id="MobiDB-lite"/>
    </source>
</evidence>
<name>A0AA37V6X3_9BACT</name>
<keyword evidence="3" id="KW-0645">Protease</keyword>
<evidence type="ECO:0000313" key="11">
    <source>
        <dbReference type="Proteomes" id="UP001161325"/>
    </source>
</evidence>
<evidence type="ECO:0000256" key="6">
    <source>
        <dbReference type="ARBA" id="ARBA00023049"/>
    </source>
</evidence>
<dbReference type="GO" id="GO:0005615">
    <property type="term" value="C:extracellular space"/>
    <property type="evidence" value="ECO:0007669"/>
    <property type="project" value="TreeGrafter"/>
</dbReference>
<dbReference type="EMBL" id="BRXS01000003">
    <property type="protein sequence ID" value="GLC25871.1"/>
    <property type="molecule type" value="Genomic_DNA"/>
</dbReference>
<comment type="similarity">
    <text evidence="2">Belongs to the peptidase M14 family.</text>
</comment>
<protein>
    <submittedName>
        <fullName evidence="10">Peptidase</fullName>
    </submittedName>
</protein>
<organism evidence="10 11">
    <name type="scientific">Roseisolibacter agri</name>
    <dbReference type="NCBI Taxonomy" id="2014610"/>
    <lineage>
        <taxon>Bacteria</taxon>
        <taxon>Pseudomonadati</taxon>
        <taxon>Gemmatimonadota</taxon>
        <taxon>Gemmatimonadia</taxon>
        <taxon>Gemmatimonadales</taxon>
        <taxon>Gemmatimonadaceae</taxon>
        <taxon>Roseisolibacter</taxon>
    </lineage>
</organism>
<evidence type="ECO:0000256" key="4">
    <source>
        <dbReference type="ARBA" id="ARBA00022801"/>
    </source>
</evidence>
<dbReference type="GO" id="GO:0006508">
    <property type="term" value="P:proteolysis"/>
    <property type="evidence" value="ECO:0007669"/>
    <property type="project" value="UniProtKB-KW"/>
</dbReference>
<keyword evidence="5" id="KW-0862">Zinc</keyword>
<dbReference type="GO" id="GO:0004181">
    <property type="term" value="F:metallocarboxypeptidase activity"/>
    <property type="evidence" value="ECO:0007669"/>
    <property type="project" value="InterPro"/>
</dbReference>
<evidence type="ECO:0000256" key="3">
    <source>
        <dbReference type="ARBA" id="ARBA00022670"/>
    </source>
</evidence>
<evidence type="ECO:0000256" key="5">
    <source>
        <dbReference type="ARBA" id="ARBA00022833"/>
    </source>
</evidence>
<feature type="signal peptide" evidence="8">
    <location>
        <begin position="1"/>
        <end position="30"/>
    </location>
</feature>
<dbReference type="SUPFAM" id="SSF53187">
    <property type="entry name" value="Zn-dependent exopeptidases"/>
    <property type="match status" value="1"/>
</dbReference>
<evidence type="ECO:0000256" key="2">
    <source>
        <dbReference type="ARBA" id="ARBA00005988"/>
    </source>
</evidence>
<reference evidence="10" key="1">
    <citation type="submission" date="2022-08" db="EMBL/GenBank/DDBJ databases">
        <title>Draft genome sequencing of Roseisolibacter agri AW1220.</title>
        <authorList>
            <person name="Tobiishi Y."/>
            <person name="Tonouchi A."/>
        </authorList>
    </citation>
    <scope>NUCLEOTIDE SEQUENCE</scope>
    <source>
        <strain evidence="10">AW1220</strain>
    </source>
</reference>
<dbReference type="AlphaFoldDB" id="A0AA37V6X3"/>
<sequence length="949" mass="103387">MSTDPRARRSLARLLVPTLAVGVLALPAHAQPAKVAQVSSPEQFFGHRIGADYRLPNYDRFTAYWRQLDQQSDRMKVVDIGKTAEGRSQLMAIVTSPENHRNLARYKEIATRLAKAEGVTEAQARALAAEGKAIVWIDGGLHATEVLGAQQLIETVYQLVSRNDAETQRILRDVVVLAVHANPDGMQLVSDWYMREPDSLKRSTNGIPRLYQKYIGHDNNRDFYMSTQPESENMNRQLFHEWFPQIMYNHHQTGPTGTVMFAPPFRDPFNYQLDPLIVTGLDLVGAAMHNRFIAEDKGGVTMRRGANYSTWWNGGLRTTVYFHNMIGLLTETIGNPTPMRIPFVANRQLPSADLPLPIAPQEWKFRNSIDYSITANYAVLDVASRYKDTFLFNIWRMGRNSIEHGNRDSWTVSPTRLDAVRDSMQGARGGSNNAGGPAGVMTAGGQFGGAANAEASQRYLAMLRRPEARDPRGYILPADQPDFPRVVHLINALRENGITVHRATAAFTVAGKQYPAGSYVLKTAQPFRPHILDMFEPQDHPNDFLYPGGPPIPPYDAAGWTLAYQMGVKFDRILDGFDGPFAEVKDWNVKPAPGTVAAGNAAGYVISARYNDAFPAAVRLVGAGEEVYRLTAPFAGHPAGSFFVAAGASTRARLQPIASELGIDVAAAPSRPAGDLARLKSPRVALWDRYGGSMPSGWTRWLLEQKKIPFDVVYAPQLDAGNLRAKYDAIILVDGAIPARDGQGGGFGGGGGDAPRGGEPRADAVPADLRATLGNTSVARTVPQLKTFLEQGGTVITIGSSTVLAQHLGLPVGNKLVDAQGKPLPREQFYVPGSVLRVRVDTTQASAFGMESQADVFFDDSPAFTLGPDAAARGVKRVAWYDTATPLRSGWAWGQKHLEGGAAAVEAKVGQGTLYLFGPEILYRAQPHGTFKFFLNGLAGSASQGTTLQ</sequence>
<comment type="cofactor">
    <cofactor evidence="1">
        <name>Zn(2+)</name>
        <dbReference type="ChEBI" id="CHEBI:29105"/>
    </cofactor>
</comment>
<feature type="chain" id="PRO_5041462025" evidence="8">
    <location>
        <begin position="31"/>
        <end position="949"/>
    </location>
</feature>
<gene>
    <name evidence="10" type="ORF">rosag_23840</name>
</gene>
<dbReference type="Gene3D" id="3.40.630.10">
    <property type="entry name" value="Zn peptidases"/>
    <property type="match status" value="1"/>
</dbReference>
<evidence type="ECO:0000256" key="8">
    <source>
        <dbReference type="SAM" id="SignalP"/>
    </source>
</evidence>
<proteinExistence type="inferred from homology"/>
<keyword evidence="11" id="KW-1185">Reference proteome</keyword>
<dbReference type="Proteomes" id="UP001161325">
    <property type="component" value="Unassembled WGS sequence"/>
</dbReference>
<evidence type="ECO:0000259" key="9">
    <source>
        <dbReference type="SMART" id="SM00631"/>
    </source>
</evidence>
<feature type="compositionally biased region" description="Gly residues" evidence="7">
    <location>
        <begin position="743"/>
        <end position="755"/>
    </location>
</feature>